<sequence length="160" mass="18553">MKGFFRKKSVIIFIIVILVIIAAVFGVNYLMDRKSGKLTAKENQQEIKSINEEISKEDSKELKPADYYPEADVYDIMHRMANTKIIAENNKIWGELPMEKEEIQNLKSIVEKIDYEDREKLLDILNRWEKGDFSQADKDHNYVWEKLGGTIGRAVGIKAD</sequence>
<dbReference type="AlphaFoldDB" id="A0A927ZKN6"/>
<accession>A0A927ZKN6</accession>
<dbReference type="Proteomes" id="UP000768462">
    <property type="component" value="Unassembled WGS sequence"/>
</dbReference>
<protein>
    <submittedName>
        <fullName evidence="2">Uncharacterized protein</fullName>
    </submittedName>
</protein>
<dbReference type="EMBL" id="SVCM01000114">
    <property type="protein sequence ID" value="MBE6060509.1"/>
    <property type="molecule type" value="Genomic_DNA"/>
</dbReference>
<keyword evidence="1" id="KW-1133">Transmembrane helix</keyword>
<evidence type="ECO:0000313" key="3">
    <source>
        <dbReference type="Proteomes" id="UP000768462"/>
    </source>
</evidence>
<gene>
    <name evidence="2" type="ORF">E7215_10100</name>
</gene>
<name>A0A927ZKN6_9CLOT</name>
<dbReference type="Pfam" id="PF19754">
    <property type="entry name" value="DUF6241"/>
    <property type="match status" value="1"/>
</dbReference>
<dbReference type="InterPro" id="IPR046208">
    <property type="entry name" value="DUF6241"/>
</dbReference>
<evidence type="ECO:0000313" key="2">
    <source>
        <dbReference type="EMBL" id="MBE6060509.1"/>
    </source>
</evidence>
<evidence type="ECO:0000256" key="1">
    <source>
        <dbReference type="SAM" id="Phobius"/>
    </source>
</evidence>
<keyword evidence="1" id="KW-0812">Transmembrane</keyword>
<reference evidence="2" key="1">
    <citation type="submission" date="2019-04" db="EMBL/GenBank/DDBJ databases">
        <title>Evolution of Biomass-Degrading Anaerobic Consortia Revealed by Metagenomics.</title>
        <authorList>
            <person name="Peng X."/>
        </authorList>
    </citation>
    <scope>NUCLEOTIDE SEQUENCE</scope>
    <source>
        <strain evidence="2">SIG254</strain>
    </source>
</reference>
<feature type="transmembrane region" description="Helical" evidence="1">
    <location>
        <begin position="12"/>
        <end position="31"/>
    </location>
</feature>
<comment type="caution">
    <text evidence="2">The sequence shown here is derived from an EMBL/GenBank/DDBJ whole genome shotgun (WGS) entry which is preliminary data.</text>
</comment>
<proteinExistence type="predicted"/>
<organism evidence="2 3">
    <name type="scientific">Clostridium sulfidigenes</name>
    <dbReference type="NCBI Taxonomy" id="318464"/>
    <lineage>
        <taxon>Bacteria</taxon>
        <taxon>Bacillati</taxon>
        <taxon>Bacillota</taxon>
        <taxon>Clostridia</taxon>
        <taxon>Eubacteriales</taxon>
        <taxon>Clostridiaceae</taxon>
        <taxon>Clostridium</taxon>
    </lineage>
</organism>
<keyword evidence="1" id="KW-0472">Membrane</keyword>